<gene>
    <name evidence="4" type="ORF">SAMN05421721_105140</name>
</gene>
<protein>
    <submittedName>
        <fullName evidence="4">Polyhydroxyalkanoate synthesis repressor PhaR</fullName>
    </submittedName>
</protein>
<sequence length="183" mass="20851">MSEPRIIKKYPNRRLYDTEESRYVTLADVQQLVRRGVDVKVVDSQSGNDITRGILIQIITEQETAGEPLFTTEMLVRFIRFYDEAVHDAFSGYLDHSLRFFAEQQREFNERMRGVLGGTAPWDVTEMTRRNLEFWQDMQDQFFRVAGFGQGGREGEGGDPPPPRQGGDSGKGDSDPSAPRKKG</sequence>
<feature type="domain" description="PHA accumulation regulator DNA-binding N-terminal" evidence="3">
    <location>
        <begin position="6"/>
        <end position="65"/>
    </location>
</feature>
<reference evidence="4 5" key="1">
    <citation type="submission" date="2016-10" db="EMBL/GenBank/DDBJ databases">
        <authorList>
            <person name="de Groot N.N."/>
        </authorList>
    </citation>
    <scope>NUCLEOTIDE SEQUENCE [LARGE SCALE GENOMIC DNA]</scope>
    <source>
        <strain evidence="4 5">DSM 4180</strain>
    </source>
</reference>
<evidence type="ECO:0000313" key="5">
    <source>
        <dbReference type="Proteomes" id="UP000199556"/>
    </source>
</evidence>
<dbReference type="Pfam" id="PF07879">
    <property type="entry name" value="PHB_acc_N"/>
    <property type="match status" value="1"/>
</dbReference>
<keyword evidence="5" id="KW-1185">Reference proteome</keyword>
<dbReference type="EMBL" id="FOUO01000005">
    <property type="protein sequence ID" value="SFM43324.1"/>
    <property type="molecule type" value="Genomic_DNA"/>
</dbReference>
<feature type="domain" description="PHB accumulation regulatory" evidence="2">
    <location>
        <begin position="70"/>
        <end position="108"/>
    </location>
</feature>
<dbReference type="Proteomes" id="UP000199556">
    <property type="component" value="Unassembled WGS sequence"/>
</dbReference>
<dbReference type="InterPro" id="IPR010134">
    <property type="entry name" value="PHA_reg_PhaR"/>
</dbReference>
<dbReference type="AlphaFoldDB" id="A0A1I4QTD7"/>
<dbReference type="STRING" id="195064.SAMN05421721_105140"/>
<dbReference type="InterPro" id="IPR012909">
    <property type="entry name" value="PHA_DNA-bd_N"/>
</dbReference>
<dbReference type="Pfam" id="PF05233">
    <property type="entry name" value="PHB_acc"/>
    <property type="match status" value="1"/>
</dbReference>
<feature type="region of interest" description="Disordered" evidence="1">
    <location>
        <begin position="147"/>
        <end position="183"/>
    </location>
</feature>
<organism evidence="4 5">
    <name type="scientific">Ectothiorhodospira mobilis</name>
    <dbReference type="NCBI Taxonomy" id="195064"/>
    <lineage>
        <taxon>Bacteria</taxon>
        <taxon>Pseudomonadati</taxon>
        <taxon>Pseudomonadota</taxon>
        <taxon>Gammaproteobacteria</taxon>
        <taxon>Chromatiales</taxon>
        <taxon>Ectothiorhodospiraceae</taxon>
        <taxon>Ectothiorhodospira</taxon>
    </lineage>
</organism>
<dbReference type="NCBIfam" id="TIGR01848">
    <property type="entry name" value="PHA_reg_PhaR"/>
    <property type="match status" value="1"/>
</dbReference>
<evidence type="ECO:0000259" key="2">
    <source>
        <dbReference type="Pfam" id="PF05233"/>
    </source>
</evidence>
<accession>A0A1I4QTD7</accession>
<evidence type="ECO:0000256" key="1">
    <source>
        <dbReference type="SAM" id="MobiDB-lite"/>
    </source>
</evidence>
<evidence type="ECO:0000313" key="4">
    <source>
        <dbReference type="EMBL" id="SFM43324.1"/>
    </source>
</evidence>
<name>A0A1I4QTD7_ECTMO</name>
<proteinExistence type="predicted"/>
<dbReference type="InterPro" id="IPR007897">
    <property type="entry name" value="PHB_accumulat"/>
</dbReference>
<dbReference type="GO" id="GO:0006355">
    <property type="term" value="P:regulation of DNA-templated transcription"/>
    <property type="evidence" value="ECO:0007669"/>
    <property type="project" value="InterPro"/>
</dbReference>
<evidence type="ECO:0000259" key="3">
    <source>
        <dbReference type="Pfam" id="PF07879"/>
    </source>
</evidence>